<accession>A0A381X7F0</accession>
<keyword evidence="1" id="KW-0472">Membrane</keyword>
<protein>
    <submittedName>
        <fullName evidence="2">Uncharacterized protein</fullName>
    </submittedName>
</protein>
<keyword evidence="1" id="KW-0812">Transmembrane</keyword>
<name>A0A381X7F0_9ZZZZ</name>
<feature type="transmembrane region" description="Helical" evidence="1">
    <location>
        <begin position="7"/>
        <end position="23"/>
    </location>
</feature>
<reference evidence="2" key="1">
    <citation type="submission" date="2018-05" db="EMBL/GenBank/DDBJ databases">
        <authorList>
            <person name="Lanie J.A."/>
            <person name="Ng W.-L."/>
            <person name="Kazmierczak K.M."/>
            <person name="Andrzejewski T.M."/>
            <person name="Davidsen T.M."/>
            <person name="Wayne K.J."/>
            <person name="Tettelin H."/>
            <person name="Glass J.I."/>
            <person name="Rusch D."/>
            <person name="Podicherti R."/>
            <person name="Tsui H.-C.T."/>
            <person name="Winkler M.E."/>
        </authorList>
    </citation>
    <scope>NUCLEOTIDE SEQUENCE</scope>
</reference>
<evidence type="ECO:0000256" key="1">
    <source>
        <dbReference type="SAM" id="Phobius"/>
    </source>
</evidence>
<feature type="transmembrane region" description="Helical" evidence="1">
    <location>
        <begin position="75"/>
        <end position="95"/>
    </location>
</feature>
<feature type="non-terminal residue" evidence="2">
    <location>
        <position position="102"/>
    </location>
</feature>
<dbReference type="AlphaFoldDB" id="A0A381X7F0"/>
<organism evidence="2">
    <name type="scientific">marine metagenome</name>
    <dbReference type="NCBI Taxonomy" id="408172"/>
    <lineage>
        <taxon>unclassified sequences</taxon>
        <taxon>metagenomes</taxon>
        <taxon>ecological metagenomes</taxon>
    </lineage>
</organism>
<evidence type="ECO:0000313" key="2">
    <source>
        <dbReference type="EMBL" id="SVA60689.1"/>
    </source>
</evidence>
<proteinExistence type="predicted"/>
<sequence>MSVIFSKILTSVILMAISVYVWITSDEFPADGNQLPQFCAVIAIAILFVMLIKDLMGTHNKRVRFDFSYHANKHFVLLFLSILYVISIFFLGYYLSTTIFLI</sequence>
<keyword evidence="1" id="KW-1133">Transmembrane helix</keyword>
<dbReference type="EMBL" id="UINC01014179">
    <property type="protein sequence ID" value="SVA60689.1"/>
    <property type="molecule type" value="Genomic_DNA"/>
</dbReference>
<gene>
    <name evidence="2" type="ORF">METZ01_LOCUS113543</name>
</gene>
<feature type="transmembrane region" description="Helical" evidence="1">
    <location>
        <begin position="35"/>
        <end position="55"/>
    </location>
</feature>